<dbReference type="SUPFAM" id="SSF52255">
    <property type="entry name" value="N5-CAIR mutase (phosphoribosylaminoimidazole carboxylase, PurE)"/>
    <property type="match status" value="1"/>
</dbReference>
<comment type="similarity">
    <text evidence="9">Belongs to the PurK/PurT family.</text>
</comment>
<feature type="binding site" evidence="9">
    <location>
        <position position="304"/>
    </location>
    <ligand>
        <name>ATP</name>
        <dbReference type="ChEBI" id="CHEBI:30616"/>
    </ligand>
</feature>
<keyword evidence="10" id="KW-0413">Isomerase</keyword>
<keyword evidence="14" id="KW-1185">Reference proteome</keyword>
<comment type="pathway">
    <text evidence="9">Purine metabolism; IMP biosynthesis via de novo pathway; 5-amino-1-(5-phospho-D-ribosyl)imidazole-4-carboxylate from 5-amino-1-(5-phospho-D-ribosyl)imidazole (N5-CAIR route): step 1/2.</text>
</comment>
<accession>A0A017HSY8</accession>
<feature type="binding site" evidence="9">
    <location>
        <position position="347"/>
    </location>
    <ligand>
        <name>ATP</name>
        <dbReference type="ChEBI" id="CHEBI:30616"/>
    </ligand>
</feature>
<dbReference type="Proteomes" id="UP000019666">
    <property type="component" value="Unassembled WGS sequence"/>
</dbReference>
<feature type="binding site" evidence="9">
    <location>
        <position position="264"/>
    </location>
    <ligand>
        <name>ATP</name>
        <dbReference type="ChEBI" id="CHEBI:30616"/>
    </ligand>
</feature>
<evidence type="ECO:0000259" key="12">
    <source>
        <dbReference type="PROSITE" id="PS50975"/>
    </source>
</evidence>
<dbReference type="SUPFAM" id="SSF51246">
    <property type="entry name" value="Rudiment single hybrid motif"/>
    <property type="match status" value="1"/>
</dbReference>
<evidence type="ECO:0000256" key="4">
    <source>
        <dbReference type="ARBA" id="ARBA00022741"/>
    </source>
</evidence>
<dbReference type="Gene3D" id="3.40.50.20">
    <property type="match status" value="1"/>
</dbReference>
<comment type="pathway">
    <text evidence="10">Purine metabolism; IMP biosynthesis via de novo pathway; 5-amino-1-(5-phospho-D-ribosyl)imidazole-4-carboxylate from 5-amino-1-(5-phospho-D-ribosyl)imidazole (N5-CAIR route): step 2/2.</text>
</comment>
<dbReference type="Pfam" id="PF17769">
    <property type="entry name" value="PurK_C"/>
    <property type="match status" value="1"/>
</dbReference>
<dbReference type="Pfam" id="PF22660">
    <property type="entry name" value="RS_preATP-grasp-like"/>
    <property type="match status" value="1"/>
</dbReference>
<feature type="binding site" evidence="10">
    <location>
        <position position="10"/>
    </location>
    <ligand>
        <name>substrate</name>
    </ligand>
</feature>
<dbReference type="STRING" id="442562.Rumeso_00753"/>
<comment type="caution">
    <text evidence="13">The sequence shown here is derived from an EMBL/GenBank/DDBJ whole genome shotgun (WGS) entry which is preliminary data.</text>
</comment>
<dbReference type="UniPathway" id="UPA00074">
    <property type="reaction ID" value="UER00942"/>
</dbReference>
<dbReference type="Pfam" id="PF00731">
    <property type="entry name" value="AIRC"/>
    <property type="match status" value="1"/>
</dbReference>
<keyword evidence="8 13" id="KW-0456">Lyase</keyword>
<dbReference type="FunFam" id="3.40.50.20:FF:000016">
    <property type="entry name" value="N5-carboxyaminoimidazole ribonucleotide synthase"/>
    <property type="match status" value="1"/>
</dbReference>
<dbReference type="SMART" id="SM01001">
    <property type="entry name" value="AIRC"/>
    <property type="match status" value="1"/>
</dbReference>
<dbReference type="PROSITE" id="PS00065">
    <property type="entry name" value="D_2_HYDROXYACID_DH_1"/>
    <property type="match status" value="1"/>
</dbReference>
<dbReference type="NCBIfam" id="NF004679">
    <property type="entry name" value="PRK06019.1-5"/>
    <property type="match status" value="1"/>
</dbReference>
<feature type="binding site" evidence="10">
    <location>
        <position position="13"/>
    </location>
    <ligand>
        <name>substrate</name>
    </ligand>
</feature>
<keyword evidence="7 9" id="KW-0067">ATP-binding</keyword>
<dbReference type="InterPro" id="IPR054350">
    <property type="entry name" value="PurT/PurK_preATP-grasp"/>
</dbReference>
<dbReference type="Gene3D" id="3.30.470.20">
    <property type="entry name" value="ATP-grasp fold, B domain"/>
    <property type="match status" value="1"/>
</dbReference>
<evidence type="ECO:0000256" key="9">
    <source>
        <dbReference type="HAMAP-Rule" id="MF_01928"/>
    </source>
</evidence>
<feature type="binding site" evidence="9">
    <location>
        <begin position="309"/>
        <end position="315"/>
    </location>
    <ligand>
        <name>ATP</name>
        <dbReference type="ChEBI" id="CHEBI:30616"/>
    </ligand>
</feature>
<evidence type="ECO:0000256" key="2">
    <source>
        <dbReference type="ARBA" id="ARBA00006114"/>
    </source>
</evidence>
<feature type="domain" description="ATP-grasp" evidence="12">
    <location>
        <begin position="268"/>
        <end position="453"/>
    </location>
</feature>
<evidence type="ECO:0000256" key="5">
    <source>
        <dbReference type="ARBA" id="ARBA00022755"/>
    </source>
</evidence>
<dbReference type="GO" id="GO:0046872">
    <property type="term" value="F:metal ion binding"/>
    <property type="evidence" value="ECO:0007669"/>
    <property type="project" value="InterPro"/>
</dbReference>
<comment type="subunit">
    <text evidence="9">Homodimer.</text>
</comment>
<dbReference type="InterPro" id="IPR011054">
    <property type="entry name" value="Rudment_hybrid_motif"/>
</dbReference>
<dbReference type="HAMAP" id="MF_01928">
    <property type="entry name" value="PurK"/>
    <property type="match status" value="1"/>
</dbReference>
<sequence>MALVGIIMGSQSDWSTMRESARVLDELGIAYESRIVSAHRTPDRLWSYGKAAAERGLKVIIAGAGGAAHLPGMMASKTPLPVIGVPVQTKALGGVDSLYSIVQMPRGFPVATMAIGEAGAVNAALMARLSWRSPTKPSRAASSPGARRSRPRCRRSRMTEPLRPGATIGILGGGQLGRMLAMAAARLGFHVHIYDPDPSAPAAEVARTATHAGYADAQALDAFASSVDVVTYEFENIPPAALDLIEARVPIRPNRRALATSRDRLAEKTFLHEVGLRTAPYAAVDDETDLAQALALIGTPSILKIRTLGYDGKGQARIMAPSDAGAALSAMGGRPAILEGFVHFEREVSVIAARGLDGSVAAYDPGENVHEGGILRTTTVPARLMHALRSDAVLAAAKILNALDYVGVMGVELFVTRQGLIVNEIAPRVHNSGHWTEAGCLVDQFEQHIRAVAGLPLGDGSRFADVVMENLIGHDVDRLPDLMREGARVHLYGKAEVREGRKMGHVNRLRR</sequence>
<dbReference type="EC" id="5.4.99.18" evidence="10"/>
<dbReference type="HOGENOM" id="CLU_011534_0_1_5"/>
<evidence type="ECO:0000313" key="14">
    <source>
        <dbReference type="Proteomes" id="UP000019666"/>
    </source>
</evidence>
<dbReference type="GO" id="GO:0005829">
    <property type="term" value="C:cytosol"/>
    <property type="evidence" value="ECO:0007669"/>
    <property type="project" value="TreeGrafter"/>
</dbReference>
<evidence type="ECO:0000256" key="10">
    <source>
        <dbReference type="HAMAP-Rule" id="MF_01929"/>
    </source>
</evidence>
<organism evidence="13 14">
    <name type="scientific">Rubellimicrobium mesophilum DSM 19309</name>
    <dbReference type="NCBI Taxonomy" id="442562"/>
    <lineage>
        <taxon>Bacteria</taxon>
        <taxon>Pseudomonadati</taxon>
        <taxon>Pseudomonadota</taxon>
        <taxon>Alphaproteobacteria</taxon>
        <taxon>Rhodobacterales</taxon>
        <taxon>Roseobacteraceae</taxon>
        <taxon>Rubellimicrobium</taxon>
    </lineage>
</organism>
<dbReference type="EMBL" id="AOSK01000024">
    <property type="protein sequence ID" value="EYD77587.1"/>
    <property type="molecule type" value="Genomic_DNA"/>
</dbReference>
<feature type="binding site" evidence="9">
    <location>
        <begin position="423"/>
        <end position="424"/>
    </location>
    <ligand>
        <name>ATP</name>
        <dbReference type="ChEBI" id="CHEBI:30616"/>
    </ligand>
</feature>
<dbReference type="Gene3D" id="3.40.50.1970">
    <property type="match status" value="1"/>
</dbReference>
<evidence type="ECO:0000256" key="8">
    <source>
        <dbReference type="ARBA" id="ARBA00023239"/>
    </source>
</evidence>
<dbReference type="GO" id="GO:0034023">
    <property type="term" value="F:5-(carboxyamino)imidazole ribonucleotide mutase activity"/>
    <property type="evidence" value="ECO:0007669"/>
    <property type="project" value="UniProtKB-UniRule"/>
</dbReference>
<keyword evidence="4 9" id="KW-0547">Nucleotide-binding</keyword>
<dbReference type="Gene3D" id="3.30.1490.20">
    <property type="entry name" value="ATP-grasp fold, A domain"/>
    <property type="match status" value="1"/>
</dbReference>
<evidence type="ECO:0000256" key="6">
    <source>
        <dbReference type="ARBA" id="ARBA00022793"/>
    </source>
</evidence>
<dbReference type="SUPFAM" id="SSF52440">
    <property type="entry name" value="PreATP-grasp domain"/>
    <property type="match status" value="1"/>
</dbReference>
<dbReference type="PANTHER" id="PTHR11609">
    <property type="entry name" value="PURINE BIOSYNTHESIS PROTEIN 6/7, PUR6/7"/>
    <property type="match status" value="1"/>
</dbReference>
<name>A0A017HSY8_9RHOB</name>
<proteinExistence type="inferred from homology"/>
<feature type="compositionally biased region" description="Low complexity" evidence="11">
    <location>
        <begin position="137"/>
        <end position="146"/>
    </location>
</feature>
<dbReference type="GO" id="GO:0006189">
    <property type="term" value="P:'de novo' IMP biosynthetic process"/>
    <property type="evidence" value="ECO:0007669"/>
    <property type="project" value="UniProtKB-UniRule"/>
</dbReference>
<dbReference type="NCBIfam" id="TIGR01162">
    <property type="entry name" value="purE"/>
    <property type="match status" value="1"/>
</dbReference>
<evidence type="ECO:0000313" key="13">
    <source>
        <dbReference type="EMBL" id="EYD77587.1"/>
    </source>
</evidence>
<dbReference type="PROSITE" id="PS50975">
    <property type="entry name" value="ATP_GRASP"/>
    <property type="match status" value="1"/>
</dbReference>
<dbReference type="HAMAP" id="MF_01929">
    <property type="entry name" value="PurE_classI"/>
    <property type="match status" value="1"/>
</dbReference>
<evidence type="ECO:0000256" key="7">
    <source>
        <dbReference type="ARBA" id="ARBA00022840"/>
    </source>
</evidence>
<comment type="catalytic activity">
    <reaction evidence="10">
        <text>5-carboxyamino-1-(5-phospho-D-ribosyl)imidazole + H(+) = 5-amino-1-(5-phospho-D-ribosyl)imidazole-4-carboxylate</text>
        <dbReference type="Rhea" id="RHEA:13193"/>
        <dbReference type="ChEBI" id="CHEBI:15378"/>
        <dbReference type="ChEBI" id="CHEBI:58730"/>
        <dbReference type="ChEBI" id="CHEBI:77657"/>
        <dbReference type="EC" id="5.4.99.18"/>
    </reaction>
</comment>
<comment type="similarity">
    <text evidence="2">In the C-terminal section; belongs to the AIR carboxylase family. Class I subfamily.</text>
</comment>
<dbReference type="Pfam" id="PF02222">
    <property type="entry name" value="ATP-grasp"/>
    <property type="match status" value="1"/>
</dbReference>
<feature type="binding site" evidence="9">
    <location>
        <position position="370"/>
    </location>
    <ligand>
        <name>ATP</name>
        <dbReference type="ChEBI" id="CHEBI:30616"/>
    </ligand>
</feature>
<comment type="function">
    <text evidence="9">Catalyzes the ATP-dependent conversion of 5-aminoimidazole ribonucleotide (AIR) and HCO(3)(-) to N5-carboxyaminoimidazole ribonucleotide (N5-CAIR).</text>
</comment>
<evidence type="ECO:0000256" key="1">
    <source>
        <dbReference type="ARBA" id="ARBA00001244"/>
    </source>
</evidence>
<dbReference type="GO" id="GO:0004638">
    <property type="term" value="F:phosphoribosylaminoimidazole carboxylase activity"/>
    <property type="evidence" value="ECO:0007669"/>
    <property type="project" value="UniProtKB-EC"/>
</dbReference>
<gene>
    <name evidence="9" type="primary">purK</name>
    <name evidence="10" type="synonym">purE</name>
    <name evidence="13" type="ORF">Rumeso_00753</name>
</gene>
<dbReference type="InterPro" id="IPR013815">
    <property type="entry name" value="ATP_grasp_subdomain_1"/>
</dbReference>
<dbReference type="EC" id="6.3.4.18" evidence="9"/>
<dbReference type="PATRIC" id="fig|442562.3.peg.747"/>
<comment type="function">
    <text evidence="10">Catalyzes the conversion of N5-carboxyaminoimidazole ribonucleotide (N5-CAIR) to 4-carboxy-5-aminoimidazole ribonucleotide (CAIR).</text>
</comment>
<feature type="compositionally biased region" description="Basic residues" evidence="11">
    <location>
        <begin position="147"/>
        <end position="156"/>
    </location>
</feature>
<dbReference type="InterPro" id="IPR033747">
    <property type="entry name" value="PurE_ClassI"/>
</dbReference>
<dbReference type="NCBIfam" id="TIGR01161">
    <property type="entry name" value="purK"/>
    <property type="match status" value="1"/>
</dbReference>
<dbReference type="AlphaFoldDB" id="A0A017HSY8"/>
<dbReference type="InterPro" id="IPR003135">
    <property type="entry name" value="ATP-grasp_carboxylate-amine"/>
</dbReference>
<dbReference type="GO" id="GO:0034028">
    <property type="term" value="F:5-(carboxyamino)imidazole ribonucleotide synthase activity"/>
    <property type="evidence" value="ECO:0007669"/>
    <property type="project" value="UniProtKB-UniRule"/>
</dbReference>
<evidence type="ECO:0000256" key="3">
    <source>
        <dbReference type="ARBA" id="ARBA00022598"/>
    </source>
</evidence>
<comment type="similarity">
    <text evidence="10">Belongs to the AIR carboxylase family. Class I subfamily.</text>
</comment>
<dbReference type="InterPro" id="IPR040686">
    <property type="entry name" value="PurK_C"/>
</dbReference>
<protein>
    <recommendedName>
        <fullName evidence="9 10">Multifunctional fusion protein</fullName>
    </recommendedName>
    <domain>
        <recommendedName>
            <fullName evidence="9">N5-carboxyaminoimidazole ribonucleotide synthase</fullName>
            <shortName evidence="9">N5-CAIR synthase</shortName>
            <ecNumber evidence="9">6.3.4.18</ecNumber>
        </recommendedName>
        <alternativeName>
            <fullName evidence="9">5-(carboxyamino)imidazole ribonucleotide synthetase</fullName>
        </alternativeName>
    </domain>
    <domain>
        <recommendedName>
            <fullName evidence="10">N5-carboxyaminoimidazole ribonucleotide mutase</fullName>
            <shortName evidence="10">N5-CAIR mutase</shortName>
            <ecNumber evidence="10">5.4.99.18</ecNumber>
        </recommendedName>
        <alternativeName>
            <fullName evidence="10">5-(carboxyamino)imidazole ribonucleotide mutase</fullName>
        </alternativeName>
    </domain>
</protein>
<dbReference type="GO" id="GO:0016616">
    <property type="term" value="F:oxidoreductase activity, acting on the CH-OH group of donors, NAD or NADP as acceptor"/>
    <property type="evidence" value="ECO:0007669"/>
    <property type="project" value="UniProtKB-ARBA"/>
</dbReference>
<dbReference type="NCBIfam" id="NF004676">
    <property type="entry name" value="PRK06019.1-2"/>
    <property type="match status" value="1"/>
</dbReference>
<comment type="catalytic activity">
    <reaction evidence="1">
        <text>5-amino-1-(5-phospho-D-ribosyl)imidazole-4-carboxylate + H(+) = 5-amino-1-(5-phospho-beta-D-ribosyl)imidazole + CO2</text>
        <dbReference type="Rhea" id="RHEA:10792"/>
        <dbReference type="ChEBI" id="CHEBI:15378"/>
        <dbReference type="ChEBI" id="CHEBI:16526"/>
        <dbReference type="ChEBI" id="CHEBI:77657"/>
        <dbReference type="ChEBI" id="CHEBI:137981"/>
        <dbReference type="EC" id="4.1.1.21"/>
    </reaction>
</comment>
<keyword evidence="3 9" id="KW-0436">Ligase</keyword>
<dbReference type="PANTHER" id="PTHR11609:SF5">
    <property type="entry name" value="PHOSPHORIBOSYLAMINOIMIDAZOLE CARBOXYLASE"/>
    <property type="match status" value="1"/>
</dbReference>
<comment type="catalytic activity">
    <reaction evidence="9">
        <text>5-amino-1-(5-phospho-beta-D-ribosyl)imidazole + hydrogencarbonate + ATP = 5-carboxyamino-1-(5-phospho-D-ribosyl)imidazole + ADP + phosphate + 2 H(+)</text>
        <dbReference type="Rhea" id="RHEA:19317"/>
        <dbReference type="ChEBI" id="CHEBI:15378"/>
        <dbReference type="ChEBI" id="CHEBI:17544"/>
        <dbReference type="ChEBI" id="CHEBI:30616"/>
        <dbReference type="ChEBI" id="CHEBI:43474"/>
        <dbReference type="ChEBI" id="CHEBI:58730"/>
        <dbReference type="ChEBI" id="CHEBI:137981"/>
        <dbReference type="ChEBI" id="CHEBI:456216"/>
        <dbReference type="EC" id="6.3.4.18"/>
    </reaction>
</comment>
<dbReference type="InterPro" id="IPR000031">
    <property type="entry name" value="PurE_dom"/>
</dbReference>
<feature type="binding site" evidence="9">
    <location>
        <begin position="339"/>
        <end position="342"/>
    </location>
    <ligand>
        <name>ATP</name>
        <dbReference type="ChEBI" id="CHEBI:30616"/>
    </ligand>
</feature>
<feature type="binding site" evidence="10">
    <location>
        <position position="40"/>
    </location>
    <ligand>
        <name>substrate</name>
    </ligand>
</feature>
<dbReference type="InterPro" id="IPR016185">
    <property type="entry name" value="PreATP-grasp_dom_sf"/>
</dbReference>
<keyword evidence="5 10" id="KW-0658">Purine biosynthesis</keyword>
<keyword evidence="6" id="KW-0210">Decarboxylase</keyword>
<dbReference type="InterPro" id="IPR005875">
    <property type="entry name" value="PurK"/>
</dbReference>
<evidence type="ECO:0000256" key="11">
    <source>
        <dbReference type="SAM" id="MobiDB-lite"/>
    </source>
</evidence>
<dbReference type="GO" id="GO:0005524">
    <property type="term" value="F:ATP binding"/>
    <property type="evidence" value="ECO:0007669"/>
    <property type="project" value="UniProtKB-UniRule"/>
</dbReference>
<dbReference type="FunFam" id="3.30.1490.20:FF:000015">
    <property type="entry name" value="N5-carboxyaminoimidazole ribonucleotide synthase"/>
    <property type="match status" value="1"/>
</dbReference>
<dbReference type="InterPro" id="IPR029752">
    <property type="entry name" value="D-isomer_DH_CS1"/>
</dbReference>
<reference evidence="13 14" key="1">
    <citation type="submission" date="2013-02" db="EMBL/GenBank/DDBJ databases">
        <authorList>
            <person name="Fiebig A."/>
            <person name="Goeker M."/>
            <person name="Klenk H.-P.P."/>
        </authorList>
    </citation>
    <scope>NUCLEOTIDE SEQUENCE [LARGE SCALE GENOMIC DNA]</scope>
    <source>
        <strain evidence="13 14">DSM 19309</strain>
    </source>
</reference>
<dbReference type="SUPFAM" id="SSF56059">
    <property type="entry name" value="Glutathione synthetase ATP-binding domain-like"/>
    <property type="match status" value="1"/>
</dbReference>
<feature type="region of interest" description="Disordered" evidence="11">
    <location>
        <begin position="134"/>
        <end position="161"/>
    </location>
</feature>
<dbReference type="InterPro" id="IPR011761">
    <property type="entry name" value="ATP-grasp"/>
</dbReference>